<feature type="region of interest" description="Disordered" evidence="1">
    <location>
        <begin position="181"/>
        <end position="249"/>
    </location>
</feature>
<dbReference type="RefSeq" id="WP_374217431.1">
    <property type="nucleotide sequence ID" value="NZ_JAXOVW010000014.1"/>
</dbReference>
<name>A0ABU5JUV6_9BACI</name>
<organism evidence="4 5">
    <name type="scientific">Bacillus bingmayongensis</name>
    <dbReference type="NCBI Taxonomy" id="1150157"/>
    <lineage>
        <taxon>Bacteria</taxon>
        <taxon>Bacillati</taxon>
        <taxon>Bacillota</taxon>
        <taxon>Bacilli</taxon>
        <taxon>Bacillales</taxon>
        <taxon>Bacillaceae</taxon>
        <taxon>Bacillus</taxon>
    </lineage>
</organism>
<feature type="chain" id="PRO_5046786733" evidence="2">
    <location>
        <begin position="22"/>
        <end position="249"/>
    </location>
</feature>
<accession>A0ABU5JUV6</accession>
<sequence>MSKTSKRIKAMLILPCMCSGAFYMGSQIVTHTEAAFVKEQKVQAVISAAPVFPKTIDVLKNDAQQHEQSILHAYDEMNKELETNSVEALEKKLNLWKQQREKIVPEREALQNIYVEIESYYNQLVEREKDRNLESNQQIIHSTQTGVEFIKKICENVDKQVNLQKIDEQIQGFQKQIDDEKAKQKLSEQAKEVEKPAEQIAPPEKKEEIATVEETNQHNQLKEENHPKETETGNPPKDQSKEQSTKVAQ</sequence>
<dbReference type="Proteomes" id="UP001291930">
    <property type="component" value="Unassembled WGS sequence"/>
</dbReference>
<feature type="compositionally biased region" description="Basic and acidic residues" evidence="1">
    <location>
        <begin position="238"/>
        <end position="249"/>
    </location>
</feature>
<protein>
    <submittedName>
        <fullName evidence="4">DUF4047 domain-containing protein</fullName>
    </submittedName>
</protein>
<dbReference type="EMBL" id="JAXOVW010000014">
    <property type="protein sequence ID" value="MDZ5607210.1"/>
    <property type="molecule type" value="Genomic_DNA"/>
</dbReference>
<keyword evidence="2" id="KW-0732">Signal</keyword>
<proteinExistence type="predicted"/>
<feature type="signal peptide" evidence="2">
    <location>
        <begin position="1"/>
        <end position="21"/>
    </location>
</feature>
<evidence type="ECO:0000259" key="3">
    <source>
        <dbReference type="Pfam" id="PF13256"/>
    </source>
</evidence>
<dbReference type="Pfam" id="PF13256">
    <property type="entry name" value="DUF4047"/>
    <property type="match status" value="1"/>
</dbReference>
<evidence type="ECO:0000256" key="1">
    <source>
        <dbReference type="SAM" id="MobiDB-lite"/>
    </source>
</evidence>
<evidence type="ECO:0000313" key="5">
    <source>
        <dbReference type="Proteomes" id="UP001291930"/>
    </source>
</evidence>
<feature type="domain" description="DUF4047" evidence="3">
    <location>
        <begin position="29"/>
        <end position="151"/>
    </location>
</feature>
<evidence type="ECO:0000313" key="4">
    <source>
        <dbReference type="EMBL" id="MDZ5607210.1"/>
    </source>
</evidence>
<dbReference type="InterPro" id="IPR025120">
    <property type="entry name" value="DUF4047"/>
</dbReference>
<keyword evidence="5" id="KW-1185">Reference proteome</keyword>
<feature type="compositionally biased region" description="Basic and acidic residues" evidence="1">
    <location>
        <begin position="181"/>
        <end position="209"/>
    </location>
</feature>
<comment type="caution">
    <text evidence="4">The sequence shown here is derived from an EMBL/GenBank/DDBJ whole genome shotgun (WGS) entry which is preliminary data.</text>
</comment>
<feature type="compositionally biased region" description="Basic and acidic residues" evidence="1">
    <location>
        <begin position="220"/>
        <end position="231"/>
    </location>
</feature>
<evidence type="ECO:0000256" key="2">
    <source>
        <dbReference type="SAM" id="SignalP"/>
    </source>
</evidence>
<gene>
    <name evidence="4" type="ORF">U2I54_08860</name>
</gene>
<reference evidence="5" key="1">
    <citation type="submission" date="2023-11" db="EMBL/GenBank/DDBJ databases">
        <title>Genome Sequence of Bacillus pseudomycoides stain BUPM19.</title>
        <authorList>
            <person name="Farhat A."/>
        </authorList>
    </citation>
    <scope>NUCLEOTIDE SEQUENCE [LARGE SCALE GENOMIC DNA]</scope>
    <source>
        <strain evidence="5">BUPM19</strain>
    </source>
</reference>